<reference evidence="9" key="1">
    <citation type="submission" date="2022-01" db="EMBL/GenBank/DDBJ databases">
        <authorList>
            <person name="Criscuolo A."/>
        </authorList>
    </citation>
    <scope>NUCLEOTIDE SEQUENCE</scope>
    <source>
        <strain evidence="9">CIP111893</strain>
    </source>
</reference>
<dbReference type="PROSITE" id="PS50268">
    <property type="entry name" value="CADHERIN_2"/>
    <property type="match status" value="15"/>
</dbReference>
<gene>
    <name evidence="9" type="ORF">PAECIP111893_04441</name>
</gene>
<feature type="domain" description="Cadherin" evidence="7">
    <location>
        <begin position="450"/>
        <end position="550"/>
    </location>
</feature>
<evidence type="ECO:0000313" key="10">
    <source>
        <dbReference type="Proteomes" id="UP000838686"/>
    </source>
</evidence>
<dbReference type="InterPro" id="IPR006644">
    <property type="entry name" value="Cadg"/>
</dbReference>
<comment type="subcellular location">
    <subcellularLocation>
        <location evidence="1">Membrane</location>
        <topology evidence="1">Single-pass membrane protein</topology>
    </subcellularLocation>
</comment>
<dbReference type="SMART" id="SM00736">
    <property type="entry name" value="CADG"/>
    <property type="match status" value="14"/>
</dbReference>
<feature type="domain" description="Cadherin" evidence="7">
    <location>
        <begin position="1461"/>
        <end position="1554"/>
    </location>
</feature>
<feature type="domain" description="SLH" evidence="8">
    <location>
        <begin position="2342"/>
        <end position="2405"/>
    </location>
</feature>
<feature type="domain" description="Cadherin" evidence="7">
    <location>
        <begin position="1554"/>
        <end position="1656"/>
    </location>
</feature>
<feature type="domain" description="Cadherin" evidence="7">
    <location>
        <begin position="852"/>
        <end position="954"/>
    </location>
</feature>
<dbReference type="InterPro" id="IPR050174">
    <property type="entry name" value="Protocadherin/Cadherin-CA"/>
</dbReference>
<dbReference type="Gene3D" id="2.60.40.60">
    <property type="entry name" value="Cadherins"/>
    <property type="match status" value="15"/>
</dbReference>
<feature type="domain" description="SLH" evidence="8">
    <location>
        <begin position="2413"/>
        <end position="2471"/>
    </location>
</feature>
<feature type="domain" description="Cadherin" evidence="7">
    <location>
        <begin position="1254"/>
        <end position="1354"/>
    </location>
</feature>
<organism evidence="9 10">
    <name type="scientific">Paenibacillus plantiphilus</name>
    <dbReference type="NCBI Taxonomy" id="2905650"/>
    <lineage>
        <taxon>Bacteria</taxon>
        <taxon>Bacillati</taxon>
        <taxon>Bacillota</taxon>
        <taxon>Bacilli</taxon>
        <taxon>Bacillales</taxon>
        <taxon>Paenibacillaceae</taxon>
        <taxon>Paenibacillus</taxon>
    </lineage>
</organism>
<name>A0ABN8GUW5_9BACL</name>
<dbReference type="Pfam" id="PF00395">
    <property type="entry name" value="SLH"/>
    <property type="match status" value="3"/>
</dbReference>
<protein>
    <recommendedName>
        <fullName evidence="11">Cadherin domain-containing protein</fullName>
    </recommendedName>
</protein>
<accession>A0ABN8GUW5</accession>
<feature type="domain" description="Cadherin" evidence="7">
    <location>
        <begin position="1061"/>
        <end position="1154"/>
    </location>
</feature>
<evidence type="ECO:0000259" key="8">
    <source>
        <dbReference type="PROSITE" id="PS51272"/>
    </source>
</evidence>
<dbReference type="Pfam" id="PF00028">
    <property type="entry name" value="Cadherin"/>
    <property type="match status" value="13"/>
</dbReference>
<evidence type="ECO:0000313" key="9">
    <source>
        <dbReference type="EMBL" id="CAH1218542.1"/>
    </source>
</evidence>
<feature type="domain" description="Cadherin" evidence="7">
    <location>
        <begin position="357"/>
        <end position="450"/>
    </location>
</feature>
<feature type="domain" description="Cadherin" evidence="7">
    <location>
        <begin position="550"/>
        <end position="652"/>
    </location>
</feature>
<dbReference type="PRINTS" id="PR00205">
    <property type="entry name" value="CADHERIN"/>
</dbReference>
<keyword evidence="4" id="KW-0325">Glycoprotein</keyword>
<dbReference type="PANTHER" id="PTHR24028">
    <property type="entry name" value="CADHERIN-87A"/>
    <property type="match status" value="1"/>
</dbReference>
<dbReference type="SMART" id="SM00112">
    <property type="entry name" value="CA"/>
    <property type="match status" value="15"/>
</dbReference>
<keyword evidence="2" id="KW-0812">Transmembrane</keyword>
<evidence type="ECO:0000256" key="1">
    <source>
        <dbReference type="ARBA" id="ARBA00004167"/>
    </source>
</evidence>
<dbReference type="PROSITE" id="PS51272">
    <property type="entry name" value="SLH"/>
    <property type="match status" value="3"/>
</dbReference>
<sequence>MVKRISFFLVCSLLIALLQPIGIGQTVYASGGEVTKFAYKDVFVDNAFVYPTGINAGTIIPGKPNVGINVIGPDFDGGNQKTAIGFNDLNSGLPGSITSVTLKVFVPYIYINIGTHPNNDIRVSLNGSDNIAWPEGLSNNIANFPANNNDPLLTAAVKNILVADVNETMHLDTSGDCAPINNVLLGCLKFDVTNYVMNQITTLGKSEVTFLMTGRQDAGKTSYFSIYPDENAAYKPQLIFAGSMNSAPTNMSLSPGQVAENQAPGTSAGTLSTTDADAGETFSYQLVSGTGDTDNAQFTISSNDLRTASSFNYESKSSYSIRVRVTDSASNTYDKQFTVSVTNVNEAPTDIALSSGSVSENAVIGTTVGTLSSTDPDTGDTFTYTLVAGAGSTDNASFSISGNELKTGIALDYETKTSYSVRVRAADSGGLAFEKVFAITVTDGNDAPTNISLSASSVAENMVSGTAVGTLTAADPNVGNTFTYSLVAGAGDTDNASFQISSGTLQTNTVFDYETKNSYSIRVRATDNGGLSFEKQFTITILNGNDTPTDITLSNSTVNENVVGGTAVGTLTSADIDAGETFTYSLVSGIGSTDNASFQIDGNTLKTDTNAALNFESKSSYSIRVRVTDSANNTFEKPFTITVVNVNETPTDIALSNTSLSEDTASGTTVGALSATDQDAGETFAYSLVAGTGDTDNASFTISGSDLVTSTTLDFETKSSYSIRVRVTDSANNTFDKEFTISVTNVNETPTDIDLSNDSVLENVSIGTTVGALSATDDDVSDTFTYTLVAGAGSTDNASFSITGNELKTGTAIDYETKNSYSIRVRATDNGGLSVEKQFTITVLNGNDAPTDITLSNSTVNEDVAGGTAVGTLASADIDAGETFTYSLVSGIGSTDNASFQIDGNTLKTDTNAALNFESKSSYSIRVRVTDSANNTFEKPFTITVVDVNEKPTDIALSNTSLSEDTASGTTVGALSATDQDAGETFAYSLVAGTGDTDNASFTISGSDLVTSTTLDFETQPSYSIRVRVTDSASNTFDKEFTISVTNVNEAPTDIDLSNDSVSENAPIGTTVGTWSATDEDAGDTFTYSLVAGAGSTDNASFSITGNELKTGIALDYETKTSYSIRVRVTDDDGLSFEKVFAIAVIDGNDVPTDILLSASSVAENMVSGTTVGTLSTVDSNTGDTFTYSLVTGAGDTNNASFQISGGTLQTNAIFDYESTNSYSIRVRATDNGGLIVEKQFTITILDGNDAPTDITLSNSTVNENVASSTAVGTFTSADIDAGETFTYSLVSGAGSTDNASFQIDGNTLETNAALNYESKSSYSIRVRVTDSANNTFEKPFTITVVNVNETPTDIALSNASLSEDTASGTTVGALSATDQDAGEIFTYSLVAGTGDTDNASFTISGSNLVTGTTLDFETKSSYSIRVRVTDSANNTFDKEFTISVTNVNEAPTDIDLSNDSVSENAPIGTTVGTWSATDEDAGDTFTYTLVAGAGSTDNASFSITSNELKTGIALDYETKNSYSIRVRVADGDGLSFEKVFAITVVDGNDAPTDISISSASIAENEASGTTVGAFSTVDSNGSDTFTYTLVSGAGDTDNASFTIAGGNLLTNETFDYESKNAYSIRIRVTDSGTPAFSFEKEFAITVTDGNDAPTDISLTNASVAENLPAGTAVGTISAADIDAGETFTYSLVSGIGSADNASFSISGDTLQTNDAFNFETKASYSIRIQVEDSANHTYQKVLVITVDDVNEAPTGSVVINDSAVNTASSEVVLDVTAADPDGDSLEMRFSNDGTVWSAWEAYAAQKAWTLAAPDGSKTVYMQLRDDAHLSSATYEDDIMLDETAPTGTLIINDGDANTKHKKVNLAVTSGDGTGVGGIQARFSNDGVTWSSWENAPLTKEWTLTNGKGVKTVYMQLKDAMGNISPAITDTIIYKSLPKLANINKSGQDNQRIQLSLADFGYSSEDGSELQKIKLVSLPEHGMLKLNDVAVKVGQEIDLADINKLVYVPQSGWGGTIKLEWNGNDGELYSDEAASLSIVLKVVSGGVYVPVTPTEGSIIITINGNVQEGLGTTQTTKGSDGKKISTITIDEKQLNDILDKEGNISIITTSSMQEGERVVSVLNGQMVKSMGDKQARLQMHTNIASYSLPTALIDLSALSSQLDNAKLADIEVKVEMTRLSQEDTSAAFQKLGSGNVAIVAPAVAFKVFASYNGKTVEINQFDAYVERTIAIPDGVDFRKITTGVTTKPDGTLVHVPTKVIQKDGKYYAVINSLTNNVYSVIYNEKSFADLEKHWSKEVVNEMGARLVINGVDDKRFAPDLAITRAEFAAVIVRALGLRDANKSIAFTDVAADDWFYTAVAIGQEYGLIKGYSDSEFGPSKLISRQEAMAIIQRALKLAGTHVELTEDQIAAQLSVYDDKTMFSDWARPSAAISSQLGIVQGSDGTVRPKSNITRAETAAMVKRMLVAADLI</sequence>
<evidence type="ECO:0008006" key="11">
    <source>
        <dbReference type="Google" id="ProtNLM"/>
    </source>
</evidence>
<keyword evidence="10" id="KW-1185">Reference proteome</keyword>
<comment type="caution">
    <text evidence="9">The sequence shown here is derived from an EMBL/GenBank/DDBJ whole genome shotgun (WGS) entry which is preliminary data.</text>
</comment>
<dbReference type="InterPro" id="IPR002126">
    <property type="entry name" value="Cadherin-like_dom"/>
</dbReference>
<feature type="domain" description="Cadherin" evidence="7">
    <location>
        <begin position="250"/>
        <end position="350"/>
    </location>
</feature>
<feature type="domain" description="Cadherin" evidence="7">
    <location>
        <begin position="1656"/>
        <end position="1756"/>
    </location>
</feature>
<dbReference type="CDD" id="cd11304">
    <property type="entry name" value="Cadherin_repeat"/>
    <property type="match status" value="15"/>
</dbReference>
<dbReference type="SMART" id="SM00089">
    <property type="entry name" value="PKD"/>
    <property type="match status" value="11"/>
</dbReference>
<keyword evidence="6" id="KW-0732">Signal</keyword>
<keyword evidence="3" id="KW-0472">Membrane</keyword>
<feature type="domain" description="Cadherin" evidence="7">
    <location>
        <begin position="1161"/>
        <end position="1254"/>
    </location>
</feature>
<feature type="domain" description="Cadherin" evidence="7">
    <location>
        <begin position="954"/>
        <end position="1054"/>
    </location>
</feature>
<dbReference type="InterPro" id="IPR015919">
    <property type="entry name" value="Cadherin-like_sf"/>
</dbReference>
<evidence type="ECO:0000256" key="4">
    <source>
        <dbReference type="ARBA" id="ARBA00023180"/>
    </source>
</evidence>
<evidence type="ECO:0000256" key="3">
    <source>
        <dbReference type="ARBA" id="ARBA00022989"/>
    </source>
</evidence>
<evidence type="ECO:0000256" key="6">
    <source>
        <dbReference type="SAM" id="SignalP"/>
    </source>
</evidence>
<feature type="domain" description="SLH" evidence="8">
    <location>
        <begin position="2282"/>
        <end position="2341"/>
    </location>
</feature>
<evidence type="ECO:0000256" key="5">
    <source>
        <dbReference type="SAM" id="MobiDB-lite"/>
    </source>
</evidence>
<dbReference type="EMBL" id="CAKMMF010000031">
    <property type="protein sequence ID" value="CAH1218542.1"/>
    <property type="molecule type" value="Genomic_DNA"/>
</dbReference>
<evidence type="ECO:0000259" key="7">
    <source>
        <dbReference type="PROSITE" id="PS50268"/>
    </source>
</evidence>
<dbReference type="PANTHER" id="PTHR24028:SF316">
    <property type="entry name" value="NEURAL-CADHERIN-LIKE"/>
    <property type="match status" value="1"/>
</dbReference>
<feature type="chain" id="PRO_5046609796" description="Cadherin domain-containing protein" evidence="6">
    <location>
        <begin position="30"/>
        <end position="2471"/>
    </location>
</feature>
<dbReference type="SUPFAM" id="SSF49313">
    <property type="entry name" value="Cadherin-like"/>
    <property type="match status" value="15"/>
</dbReference>
<feature type="domain" description="Cadherin" evidence="7">
    <location>
        <begin position="652"/>
        <end position="752"/>
    </location>
</feature>
<evidence type="ECO:0000256" key="2">
    <source>
        <dbReference type="ARBA" id="ARBA00022692"/>
    </source>
</evidence>
<proteinExistence type="predicted"/>
<dbReference type="InterPro" id="IPR022409">
    <property type="entry name" value="PKD/Chitinase_dom"/>
</dbReference>
<feature type="region of interest" description="Disordered" evidence="5">
    <location>
        <begin position="251"/>
        <end position="270"/>
    </location>
</feature>
<feature type="domain" description="Cadherin" evidence="7">
    <location>
        <begin position="759"/>
        <end position="852"/>
    </location>
</feature>
<dbReference type="Proteomes" id="UP000838686">
    <property type="component" value="Unassembled WGS sequence"/>
</dbReference>
<feature type="signal peptide" evidence="6">
    <location>
        <begin position="1"/>
        <end position="29"/>
    </location>
</feature>
<feature type="domain" description="Cadherin" evidence="7">
    <location>
        <begin position="1354"/>
        <end position="1454"/>
    </location>
</feature>
<dbReference type="InterPro" id="IPR001119">
    <property type="entry name" value="SLH_dom"/>
</dbReference>
<keyword evidence="3" id="KW-1133">Transmembrane helix</keyword>